<keyword evidence="7 9" id="KW-0472">Membrane</keyword>
<organism evidence="10 11">
    <name type="scientific">Kitasatospora terrestris</name>
    <dbReference type="NCBI Taxonomy" id="258051"/>
    <lineage>
        <taxon>Bacteria</taxon>
        <taxon>Bacillati</taxon>
        <taxon>Actinomycetota</taxon>
        <taxon>Actinomycetes</taxon>
        <taxon>Kitasatosporales</taxon>
        <taxon>Streptomycetaceae</taxon>
        <taxon>Kitasatospora</taxon>
    </lineage>
</organism>
<feature type="transmembrane region" description="Helical" evidence="9">
    <location>
        <begin position="64"/>
        <end position="86"/>
    </location>
</feature>
<dbReference type="PANTHER" id="PTHR34979:SF1">
    <property type="entry name" value="INNER MEMBRANE PROTEIN YGAZ"/>
    <property type="match status" value="1"/>
</dbReference>
<sequence length="259" mass="26037">MFILMDMRSSLRTLDRSTIRAIALVCLADAVVGASFGAITVSGGMDAWVPVLLSVVVFAGGSQFAAVGVLLAGGSALAAVAAGLVLNTRLLPFGFAVADVLDGPRWKRLLGAHLITDEATAFALQQPDRARRRAAYWASGLGLFVIWNVAVVLGALAGGAIGDTDALGLDAAFPAVLLALVLPAVTTDRPTRRAALLGAALAVAATPFLPPGIPVLLALAGLALAAPGKTPAPDPDTPHPAADPAPAPPAAGARTPADR</sequence>
<evidence type="ECO:0000256" key="6">
    <source>
        <dbReference type="ARBA" id="ARBA00022989"/>
    </source>
</evidence>
<dbReference type="PANTHER" id="PTHR34979">
    <property type="entry name" value="INNER MEMBRANE PROTEIN YGAZ"/>
    <property type="match status" value="1"/>
</dbReference>
<keyword evidence="5 9" id="KW-0812">Transmembrane</keyword>
<feature type="transmembrane region" description="Helical" evidence="9">
    <location>
        <begin position="197"/>
        <end position="226"/>
    </location>
</feature>
<keyword evidence="11" id="KW-1185">Reference proteome</keyword>
<dbReference type="EMBL" id="BAABIS010000001">
    <property type="protein sequence ID" value="GAA4874584.1"/>
    <property type="molecule type" value="Genomic_DNA"/>
</dbReference>
<feature type="transmembrane region" description="Helical" evidence="9">
    <location>
        <begin position="134"/>
        <end position="161"/>
    </location>
</feature>
<dbReference type="Pfam" id="PF03591">
    <property type="entry name" value="AzlC"/>
    <property type="match status" value="1"/>
</dbReference>
<feature type="transmembrane region" description="Helical" evidence="9">
    <location>
        <begin position="167"/>
        <end position="185"/>
    </location>
</feature>
<comment type="caution">
    <text evidence="10">The sequence shown here is derived from an EMBL/GenBank/DDBJ whole genome shotgun (WGS) entry which is preliminary data.</text>
</comment>
<comment type="subcellular location">
    <subcellularLocation>
        <location evidence="1">Cell membrane</location>
        <topology evidence="1">Multi-pass membrane protein</topology>
    </subcellularLocation>
</comment>
<evidence type="ECO:0000256" key="9">
    <source>
        <dbReference type="SAM" id="Phobius"/>
    </source>
</evidence>
<evidence type="ECO:0000256" key="4">
    <source>
        <dbReference type="ARBA" id="ARBA00022475"/>
    </source>
</evidence>
<keyword evidence="4" id="KW-1003">Cell membrane</keyword>
<evidence type="ECO:0000256" key="3">
    <source>
        <dbReference type="ARBA" id="ARBA00022448"/>
    </source>
</evidence>
<name>A0ABP9EDE7_9ACTN</name>
<evidence type="ECO:0000256" key="7">
    <source>
        <dbReference type="ARBA" id="ARBA00023136"/>
    </source>
</evidence>
<evidence type="ECO:0000313" key="10">
    <source>
        <dbReference type="EMBL" id="GAA4874584.1"/>
    </source>
</evidence>
<protein>
    <submittedName>
        <fullName evidence="10">AzlC family ABC transporter permease</fullName>
    </submittedName>
</protein>
<keyword evidence="6 9" id="KW-1133">Transmembrane helix</keyword>
<dbReference type="InterPro" id="IPR011606">
    <property type="entry name" value="Brnchd-chn_aa_trnsp_permease"/>
</dbReference>
<dbReference type="Proteomes" id="UP001501752">
    <property type="component" value="Unassembled WGS sequence"/>
</dbReference>
<evidence type="ECO:0000313" key="11">
    <source>
        <dbReference type="Proteomes" id="UP001501752"/>
    </source>
</evidence>
<evidence type="ECO:0000256" key="2">
    <source>
        <dbReference type="ARBA" id="ARBA00010735"/>
    </source>
</evidence>
<feature type="compositionally biased region" description="Low complexity" evidence="8">
    <location>
        <begin position="250"/>
        <end position="259"/>
    </location>
</feature>
<accession>A0ABP9EDE7</accession>
<proteinExistence type="inferred from homology"/>
<evidence type="ECO:0000256" key="5">
    <source>
        <dbReference type="ARBA" id="ARBA00022692"/>
    </source>
</evidence>
<evidence type="ECO:0000256" key="8">
    <source>
        <dbReference type="SAM" id="MobiDB-lite"/>
    </source>
</evidence>
<reference evidence="11" key="1">
    <citation type="journal article" date="2019" name="Int. J. Syst. Evol. Microbiol.">
        <title>The Global Catalogue of Microorganisms (GCM) 10K type strain sequencing project: providing services to taxonomists for standard genome sequencing and annotation.</title>
        <authorList>
            <consortium name="The Broad Institute Genomics Platform"/>
            <consortium name="The Broad Institute Genome Sequencing Center for Infectious Disease"/>
            <person name="Wu L."/>
            <person name="Ma J."/>
        </authorList>
    </citation>
    <scope>NUCLEOTIDE SEQUENCE [LARGE SCALE GENOMIC DNA]</scope>
    <source>
        <strain evidence="11">JCM 13006</strain>
    </source>
</reference>
<feature type="transmembrane region" description="Helical" evidence="9">
    <location>
        <begin position="21"/>
        <end position="44"/>
    </location>
</feature>
<evidence type="ECO:0000256" key="1">
    <source>
        <dbReference type="ARBA" id="ARBA00004651"/>
    </source>
</evidence>
<keyword evidence="3" id="KW-0813">Transport</keyword>
<gene>
    <name evidence="10" type="ORF">GCM10023235_62240</name>
</gene>
<comment type="similarity">
    <text evidence="2">Belongs to the AzlC family.</text>
</comment>
<feature type="region of interest" description="Disordered" evidence="8">
    <location>
        <begin position="228"/>
        <end position="259"/>
    </location>
</feature>